<name>A0A8J2K3X3_9HEXA</name>
<accession>A0A8J2K3X3</accession>
<sequence>MFLRNCIIISIFVLNSCQFVLANNELRPSKELNNSHSGEWAPSEKFKKDFPCYLSGYDYYNRPVLVVPAGKWDTRRIAKEGGQDLEDFLRRNDLFIQRVNKGYYRRRVDKSPIPKEPATCHEIFREAGVLL</sequence>
<evidence type="ECO:0000313" key="2">
    <source>
        <dbReference type="EMBL" id="CAG7732788.1"/>
    </source>
</evidence>
<comment type="caution">
    <text evidence="2">The sequence shown here is derived from an EMBL/GenBank/DDBJ whole genome shotgun (WGS) entry which is preliminary data.</text>
</comment>
<feature type="chain" id="PRO_5035266523" evidence="1">
    <location>
        <begin position="23"/>
        <end position="131"/>
    </location>
</feature>
<evidence type="ECO:0000256" key="1">
    <source>
        <dbReference type="SAM" id="SignalP"/>
    </source>
</evidence>
<protein>
    <submittedName>
        <fullName evidence="2">Uncharacterized protein</fullName>
    </submittedName>
</protein>
<evidence type="ECO:0000313" key="3">
    <source>
        <dbReference type="Proteomes" id="UP000708208"/>
    </source>
</evidence>
<feature type="signal peptide" evidence="1">
    <location>
        <begin position="1"/>
        <end position="22"/>
    </location>
</feature>
<dbReference type="EMBL" id="CAJVCH010237410">
    <property type="protein sequence ID" value="CAG7732788.1"/>
    <property type="molecule type" value="Genomic_DNA"/>
</dbReference>
<organism evidence="2 3">
    <name type="scientific">Allacma fusca</name>
    <dbReference type="NCBI Taxonomy" id="39272"/>
    <lineage>
        <taxon>Eukaryota</taxon>
        <taxon>Metazoa</taxon>
        <taxon>Ecdysozoa</taxon>
        <taxon>Arthropoda</taxon>
        <taxon>Hexapoda</taxon>
        <taxon>Collembola</taxon>
        <taxon>Symphypleona</taxon>
        <taxon>Sminthuridae</taxon>
        <taxon>Allacma</taxon>
    </lineage>
</organism>
<proteinExistence type="predicted"/>
<gene>
    <name evidence="2" type="ORF">AFUS01_LOCUS21276</name>
</gene>
<keyword evidence="1" id="KW-0732">Signal</keyword>
<dbReference type="OrthoDB" id="75724at2759"/>
<reference evidence="2" key="1">
    <citation type="submission" date="2021-06" db="EMBL/GenBank/DDBJ databases">
        <authorList>
            <person name="Hodson N. C."/>
            <person name="Mongue J. A."/>
            <person name="Jaron S. K."/>
        </authorList>
    </citation>
    <scope>NUCLEOTIDE SEQUENCE</scope>
</reference>
<dbReference type="Proteomes" id="UP000708208">
    <property type="component" value="Unassembled WGS sequence"/>
</dbReference>
<keyword evidence="3" id="KW-1185">Reference proteome</keyword>
<dbReference type="AlphaFoldDB" id="A0A8J2K3X3"/>